<keyword evidence="2" id="KW-1185">Reference proteome</keyword>
<sequence length="113" mass="13117">MPKSSYQSTNNIQEHITLRDLTAHLTLTGANLPIFALVFFIVFSDITMVIVARPEYLCSAMQWPEKSRLCVLCLEELGSSARCRRLWRCQHEFHAKCIDRWLVNSFACQMCMM</sequence>
<evidence type="ECO:0000313" key="2">
    <source>
        <dbReference type="Proteomes" id="UP000827976"/>
    </source>
</evidence>
<proteinExistence type="predicted"/>
<evidence type="ECO:0000313" key="1">
    <source>
        <dbReference type="EMBL" id="KAH7671784.1"/>
    </source>
</evidence>
<name>A0ACB7VD72_DIOAL</name>
<reference evidence="2" key="1">
    <citation type="journal article" date="2022" name="Nat. Commun.">
        <title>Chromosome evolution and the genetic basis of agronomically important traits in greater yam.</title>
        <authorList>
            <person name="Bredeson J.V."/>
            <person name="Lyons J.B."/>
            <person name="Oniyinde I.O."/>
            <person name="Okereke N.R."/>
            <person name="Kolade O."/>
            <person name="Nnabue I."/>
            <person name="Nwadili C.O."/>
            <person name="Hribova E."/>
            <person name="Parker M."/>
            <person name="Nwogha J."/>
            <person name="Shu S."/>
            <person name="Carlson J."/>
            <person name="Kariba R."/>
            <person name="Muthemba S."/>
            <person name="Knop K."/>
            <person name="Barton G.J."/>
            <person name="Sherwood A.V."/>
            <person name="Lopez-Montes A."/>
            <person name="Asiedu R."/>
            <person name="Jamnadass R."/>
            <person name="Muchugi A."/>
            <person name="Goodstein D."/>
            <person name="Egesi C.N."/>
            <person name="Featherston J."/>
            <person name="Asfaw A."/>
            <person name="Simpson G.G."/>
            <person name="Dolezel J."/>
            <person name="Hendre P.S."/>
            <person name="Van Deynze A."/>
            <person name="Kumar P.L."/>
            <person name="Obidiegwu J.E."/>
            <person name="Bhattacharjee R."/>
            <person name="Rokhsar D.S."/>
        </authorList>
    </citation>
    <scope>NUCLEOTIDE SEQUENCE [LARGE SCALE GENOMIC DNA]</scope>
    <source>
        <strain evidence="2">cv. TDa95/00328</strain>
    </source>
</reference>
<organism evidence="1 2">
    <name type="scientific">Dioscorea alata</name>
    <name type="common">Purple yam</name>
    <dbReference type="NCBI Taxonomy" id="55571"/>
    <lineage>
        <taxon>Eukaryota</taxon>
        <taxon>Viridiplantae</taxon>
        <taxon>Streptophyta</taxon>
        <taxon>Embryophyta</taxon>
        <taxon>Tracheophyta</taxon>
        <taxon>Spermatophyta</taxon>
        <taxon>Magnoliopsida</taxon>
        <taxon>Liliopsida</taxon>
        <taxon>Dioscoreales</taxon>
        <taxon>Dioscoreaceae</taxon>
        <taxon>Dioscorea</taxon>
    </lineage>
</organism>
<protein>
    <submittedName>
        <fullName evidence="1">Zinc finger RING/FYVE/PHD-type protein</fullName>
    </submittedName>
</protein>
<gene>
    <name evidence="1" type="ORF">IHE45_09G010600</name>
</gene>
<dbReference type="Proteomes" id="UP000827976">
    <property type="component" value="Chromosome 9"/>
</dbReference>
<comment type="caution">
    <text evidence="1">The sequence shown here is derived from an EMBL/GenBank/DDBJ whole genome shotgun (WGS) entry which is preliminary data.</text>
</comment>
<accession>A0ACB7VD72</accession>
<dbReference type="EMBL" id="CM037019">
    <property type="protein sequence ID" value="KAH7671784.1"/>
    <property type="molecule type" value="Genomic_DNA"/>
</dbReference>